<keyword evidence="6 8" id="KW-1133">Transmembrane helix</keyword>
<dbReference type="InterPro" id="IPR006042">
    <property type="entry name" value="Xan_ur_permease"/>
</dbReference>
<evidence type="ECO:0000256" key="4">
    <source>
        <dbReference type="ARBA" id="ARBA00022475"/>
    </source>
</evidence>
<feature type="transmembrane region" description="Helical" evidence="8">
    <location>
        <begin position="95"/>
        <end position="116"/>
    </location>
</feature>
<dbReference type="EMBL" id="ANHY01000017">
    <property type="protein sequence ID" value="EKV28206.1"/>
    <property type="molecule type" value="Genomic_DNA"/>
</dbReference>
<evidence type="ECO:0000256" key="1">
    <source>
        <dbReference type="ARBA" id="ARBA00004651"/>
    </source>
</evidence>
<feature type="transmembrane region" description="Helical" evidence="8">
    <location>
        <begin position="47"/>
        <end position="63"/>
    </location>
</feature>
<feature type="transmembrane region" description="Helical" evidence="8">
    <location>
        <begin position="165"/>
        <end position="190"/>
    </location>
</feature>
<dbReference type="GO" id="GO:0042907">
    <property type="term" value="F:xanthine transmembrane transporter activity"/>
    <property type="evidence" value="ECO:0007669"/>
    <property type="project" value="TreeGrafter"/>
</dbReference>
<feature type="transmembrane region" description="Helical" evidence="8">
    <location>
        <begin position="375"/>
        <end position="397"/>
    </location>
</feature>
<name>K9HHX3_9PROT</name>
<dbReference type="eggNOG" id="COG2233">
    <property type="taxonomic scope" value="Bacteria"/>
</dbReference>
<feature type="transmembrane region" description="Helical" evidence="8">
    <location>
        <begin position="230"/>
        <end position="249"/>
    </location>
</feature>
<sequence>MAADIDVVLDVHDRPNPGSWVVLSLQHLFAMFGATILVPFLTGLNPAVALVSSGLGTLLYILCTRARIPAYLGSSFAFIAPIISASTIAGPGGALLGALVAGLIYLVVAFFIWKAGVNWLMRLLPPVVVGPVIMVIGLSLASVAVDMAMNIPGEGTYSAPHFGTAMATLLIAILCGMFLKGVFALVPILFGIIGGYLIGFAVGIVDFSQVTEAAWFAIPDFIMADFGLQWPQMVACILVVAPVAIVTLAEHTGDQMVLSKVTGRNFLKEPGLHRSILGDGAATILASLVGGPPNTTYGENIGVIAITRVMSVWVIGGAAVLAVLFGFVGKIAALIQTIPVAVMGGVSILLFGIIASSGMRMMIDRHVDLGRKRNLIISSVILVIGIGGALVNVPLTFDMADGSTIEADVEIAGMALAAIVGLILNLVLPGRQEAEHGGSIFLRTEA</sequence>
<feature type="transmembrane region" description="Helical" evidence="8">
    <location>
        <begin position="334"/>
        <end position="354"/>
    </location>
</feature>
<evidence type="ECO:0000313" key="10">
    <source>
        <dbReference type="Proteomes" id="UP000009881"/>
    </source>
</evidence>
<evidence type="ECO:0000256" key="2">
    <source>
        <dbReference type="ARBA" id="ARBA00008821"/>
    </source>
</evidence>
<dbReference type="InterPro" id="IPR006043">
    <property type="entry name" value="NCS2"/>
</dbReference>
<feature type="transmembrane region" description="Helical" evidence="8">
    <location>
        <begin position="309"/>
        <end position="328"/>
    </location>
</feature>
<comment type="similarity">
    <text evidence="2">Belongs to the nucleobase:cation symporter-2 (NCS2) (TC 2.A.40) family.</text>
</comment>
<feature type="transmembrane region" description="Helical" evidence="8">
    <location>
        <begin position="123"/>
        <end position="145"/>
    </location>
</feature>
<evidence type="ECO:0000256" key="3">
    <source>
        <dbReference type="ARBA" id="ARBA00022448"/>
    </source>
</evidence>
<feature type="transmembrane region" description="Helical" evidence="8">
    <location>
        <begin position="70"/>
        <end position="89"/>
    </location>
</feature>
<protein>
    <submittedName>
        <fullName evidence="9">Uracil permease</fullName>
    </submittedName>
</protein>
<accession>K9HHX3</accession>
<comment type="caution">
    <text evidence="9">The sequence shown here is derived from an EMBL/GenBank/DDBJ whole genome shotgun (WGS) entry which is preliminary data.</text>
</comment>
<keyword evidence="7 8" id="KW-0472">Membrane</keyword>
<dbReference type="PATRIC" id="fig|1238182.3.peg.3421"/>
<keyword evidence="4" id="KW-1003">Cell membrane</keyword>
<proteinExistence type="inferred from homology"/>
<dbReference type="PROSITE" id="PS01116">
    <property type="entry name" value="XANTH_URACIL_PERMASE"/>
    <property type="match status" value="1"/>
</dbReference>
<evidence type="ECO:0000256" key="7">
    <source>
        <dbReference type="ARBA" id="ARBA00023136"/>
    </source>
</evidence>
<evidence type="ECO:0000313" key="9">
    <source>
        <dbReference type="EMBL" id="EKV28206.1"/>
    </source>
</evidence>
<dbReference type="AlphaFoldDB" id="K9HHX3"/>
<dbReference type="NCBIfam" id="TIGR00801">
    <property type="entry name" value="ncs2"/>
    <property type="match status" value="1"/>
</dbReference>
<comment type="subcellular location">
    <subcellularLocation>
        <location evidence="1">Cell membrane</location>
        <topology evidence="1">Multi-pass membrane protein</topology>
    </subcellularLocation>
</comment>
<dbReference type="PANTHER" id="PTHR42810:SF4">
    <property type="entry name" value="URIC ACID TRANSPORTER UACT"/>
    <property type="match status" value="1"/>
</dbReference>
<dbReference type="STRING" id="1238182.C882_1207"/>
<feature type="transmembrane region" description="Helical" evidence="8">
    <location>
        <begin position="409"/>
        <end position="428"/>
    </location>
</feature>
<feature type="transmembrane region" description="Helical" evidence="8">
    <location>
        <begin position="20"/>
        <end position="41"/>
    </location>
</feature>
<keyword evidence="5 8" id="KW-0812">Transmembrane</keyword>
<feature type="transmembrane region" description="Helical" evidence="8">
    <location>
        <begin position="197"/>
        <end position="218"/>
    </location>
</feature>
<keyword evidence="10" id="KW-1185">Reference proteome</keyword>
<dbReference type="RefSeq" id="WP_009541863.1">
    <property type="nucleotide sequence ID" value="NZ_ANHY01000017.1"/>
</dbReference>
<organism evidence="9 10">
    <name type="scientific">Caenispirillum salinarum AK4</name>
    <dbReference type="NCBI Taxonomy" id="1238182"/>
    <lineage>
        <taxon>Bacteria</taxon>
        <taxon>Pseudomonadati</taxon>
        <taxon>Pseudomonadota</taxon>
        <taxon>Alphaproteobacteria</taxon>
        <taxon>Rhodospirillales</taxon>
        <taxon>Novispirillaceae</taxon>
        <taxon>Caenispirillum</taxon>
    </lineage>
</organism>
<dbReference type="OrthoDB" id="9805749at2"/>
<evidence type="ECO:0000256" key="5">
    <source>
        <dbReference type="ARBA" id="ARBA00022692"/>
    </source>
</evidence>
<dbReference type="Pfam" id="PF00860">
    <property type="entry name" value="Xan_ur_permease"/>
    <property type="match status" value="1"/>
</dbReference>
<reference evidence="9 10" key="1">
    <citation type="journal article" date="2013" name="Genome Announc.">
        <title>Draft Genome Sequence of an Alphaproteobacterium, Caenispirillum salinarum AK4(T), Isolated from a Solar Saltern.</title>
        <authorList>
            <person name="Khatri I."/>
            <person name="Singh A."/>
            <person name="Korpole S."/>
            <person name="Pinnaka A.K."/>
            <person name="Subramanian S."/>
        </authorList>
    </citation>
    <scope>NUCLEOTIDE SEQUENCE [LARGE SCALE GENOMIC DNA]</scope>
    <source>
        <strain evidence="9 10">AK4</strain>
    </source>
</reference>
<dbReference type="PANTHER" id="PTHR42810">
    <property type="entry name" value="PURINE PERMEASE C1399.01C-RELATED"/>
    <property type="match status" value="1"/>
</dbReference>
<keyword evidence="3" id="KW-0813">Transport</keyword>
<gene>
    <name evidence="9" type="ORF">C882_1207</name>
</gene>
<evidence type="ECO:0000256" key="8">
    <source>
        <dbReference type="SAM" id="Phobius"/>
    </source>
</evidence>
<dbReference type="Proteomes" id="UP000009881">
    <property type="component" value="Unassembled WGS sequence"/>
</dbReference>
<evidence type="ECO:0000256" key="6">
    <source>
        <dbReference type="ARBA" id="ARBA00022989"/>
    </source>
</evidence>
<dbReference type="GO" id="GO:0005886">
    <property type="term" value="C:plasma membrane"/>
    <property type="evidence" value="ECO:0007669"/>
    <property type="project" value="UniProtKB-SubCell"/>
</dbReference>